<dbReference type="AlphaFoldDB" id="A0A2M7BY69"/>
<feature type="domain" description="RGS" evidence="2">
    <location>
        <begin position="10"/>
        <end position="156"/>
    </location>
</feature>
<protein>
    <recommendedName>
        <fullName evidence="2">RGS domain-containing protein</fullName>
    </recommendedName>
</protein>
<comment type="caution">
    <text evidence="3">The sequence shown here is derived from an EMBL/GenBank/DDBJ whole genome shotgun (WGS) entry which is preliminary data.</text>
</comment>
<keyword evidence="1" id="KW-0175">Coiled coil</keyword>
<accession>A0A2M7BY69</accession>
<gene>
    <name evidence="3" type="ORF">COS47_01605</name>
</gene>
<dbReference type="InterPro" id="IPR023346">
    <property type="entry name" value="Lysozyme-like_dom_sf"/>
</dbReference>
<evidence type="ECO:0000313" key="3">
    <source>
        <dbReference type="EMBL" id="PIV12619.1"/>
    </source>
</evidence>
<feature type="coiled-coil region" evidence="1">
    <location>
        <begin position="167"/>
        <end position="240"/>
    </location>
</feature>
<evidence type="ECO:0000313" key="4">
    <source>
        <dbReference type="Proteomes" id="UP000230324"/>
    </source>
</evidence>
<dbReference type="SUPFAM" id="SSF53955">
    <property type="entry name" value="Lysozyme-like"/>
    <property type="match status" value="1"/>
</dbReference>
<dbReference type="EMBL" id="PEUV01000033">
    <property type="protein sequence ID" value="PIV12619.1"/>
    <property type="molecule type" value="Genomic_DNA"/>
</dbReference>
<dbReference type="Gene3D" id="6.10.250.3150">
    <property type="match status" value="1"/>
</dbReference>
<feature type="coiled-coil region" evidence="1">
    <location>
        <begin position="35"/>
        <end position="83"/>
    </location>
</feature>
<sequence length="462" mass="52752">MISRISKLFLLSFLIGSLLLPEFLVFSETDPIEERQALEEELKVLEKQIARYEKEILETGQEKKSLENKIYILRNQIEKLKLQIYQSNVMIRDLGLQITDTEYSIQKTSQNIEDSKEKISHILRTIYEEDQRSLIEVLVSEGFSEFFDNLVALEVLNSKSQELLQNIKSLKSYLESQKQSLDEEKEDVERIVKIQNLQKQESEQTKKDQEYFLKLTEEQYQRDLKEKEETEKQAAKIRARIYELIGVREAVTYEEALDIAKYAASQTGIRAALLLGVLSQESAIGKNVGQCYLKNPSTGEGVIAYNGKSISRVMNPSRDAPYFLEIIKELNNTKGLALDPYQTLVSCPMSIGWGGAMGPAQFIPSTWVQYGYQKRVEAITGSSADPWDIRDASLAASLYLKDGLNRYGTEGKAVQSYFCGYPKNDYWCSWYEKNVLELAQCHQTFIDTGSMSLKCQGVIGLK</sequence>
<name>A0A2M7BY69_9BACT</name>
<organism evidence="3 4">
    <name type="scientific">Candidatus Nealsonbacteria bacterium CG03_land_8_20_14_0_80_36_12</name>
    <dbReference type="NCBI Taxonomy" id="1974701"/>
    <lineage>
        <taxon>Bacteria</taxon>
        <taxon>Candidatus Nealsoniibacteriota</taxon>
    </lineage>
</organism>
<dbReference type="PROSITE" id="PS50132">
    <property type="entry name" value="RGS"/>
    <property type="match status" value="1"/>
</dbReference>
<dbReference type="InterPro" id="IPR016137">
    <property type="entry name" value="RGS"/>
</dbReference>
<dbReference type="Gene3D" id="1.10.530.10">
    <property type="match status" value="1"/>
</dbReference>
<dbReference type="Proteomes" id="UP000230324">
    <property type="component" value="Unassembled WGS sequence"/>
</dbReference>
<proteinExistence type="predicted"/>
<evidence type="ECO:0000256" key="1">
    <source>
        <dbReference type="SAM" id="Coils"/>
    </source>
</evidence>
<reference evidence="4" key="1">
    <citation type="submission" date="2017-09" db="EMBL/GenBank/DDBJ databases">
        <title>Depth-based differentiation of microbial function through sediment-hosted aquifers and enrichment of novel symbionts in the deep terrestrial subsurface.</title>
        <authorList>
            <person name="Probst A.J."/>
            <person name="Ladd B."/>
            <person name="Jarett J.K."/>
            <person name="Geller-Mcgrath D.E."/>
            <person name="Sieber C.M.K."/>
            <person name="Emerson J.B."/>
            <person name="Anantharaman K."/>
            <person name="Thomas B.C."/>
            <person name="Malmstrom R."/>
            <person name="Stieglmeier M."/>
            <person name="Klingl A."/>
            <person name="Woyke T."/>
            <person name="Ryan C.M."/>
            <person name="Banfield J.F."/>
        </authorList>
    </citation>
    <scope>NUCLEOTIDE SEQUENCE [LARGE SCALE GENOMIC DNA]</scope>
</reference>
<evidence type="ECO:0000259" key="2">
    <source>
        <dbReference type="PROSITE" id="PS50132"/>
    </source>
</evidence>